<dbReference type="PANTHER" id="PTHR35192">
    <property type="entry name" value="PROTEIN, PUTATIVE-RELATED"/>
    <property type="match status" value="1"/>
</dbReference>
<name>A0A0D6ER92_SPOSA</name>
<keyword evidence="2" id="KW-0732">Signal</keyword>
<dbReference type="Pfam" id="PF21671">
    <property type="entry name" value="CPL1-like"/>
    <property type="match status" value="1"/>
</dbReference>
<reference evidence="5" key="1">
    <citation type="submission" date="2015-02" db="EMBL/GenBank/DDBJ databases">
        <authorList>
            <person name="Gon?alves P."/>
        </authorList>
    </citation>
    <scope>NUCLEOTIDE SEQUENCE [LARGE SCALE GENOMIC DNA]</scope>
</reference>
<keyword evidence="5" id="KW-1185">Reference proteome</keyword>
<proteinExistence type="predicted"/>
<evidence type="ECO:0000313" key="4">
    <source>
        <dbReference type="EMBL" id="CEQ42090.1"/>
    </source>
</evidence>
<dbReference type="Proteomes" id="UP000243876">
    <property type="component" value="Unassembled WGS sequence"/>
</dbReference>
<sequence length="361" mass="37678">MRTVIALASLASFAGLAAAQTGYGRFPCTIVNGDNTFSPDPSQCTSGNLVAPGADENGTGSQGDRVTPTDPVCTEETETGAYFCGIAGAACTTDANCDNGPCVDSIWCVSQGGFTQGCANDDLNCSGFLYCQSGDYSETAADTCGAVGAFCQDYTQGNIDEFTDAQNYAIFNQFCSTGYCNYGTGNCDVHGTTVGAGENLYFSCARRTPTDVRPFADCSSDPEFYCTATSANQGLTCDTTSYTCQLAVAPSGRARSRRNELARRNLCPTSHSACSIEGKKGFECIDTQSNLEQCGACASAGGVDCTSLPGVEAVGCVAGVCEIWFVDFLFSVLPVPDLTVSSALQVLRRGLLVLRQFPSSP</sequence>
<dbReference type="InterPro" id="IPR038955">
    <property type="entry name" value="PriA/CPL1_fungi"/>
</dbReference>
<accession>A0A0D6ER92</accession>
<feature type="domain" description="Protein CPL1-like" evidence="3">
    <location>
        <begin position="282"/>
        <end position="324"/>
    </location>
</feature>
<evidence type="ECO:0000256" key="2">
    <source>
        <dbReference type="SAM" id="SignalP"/>
    </source>
</evidence>
<protein>
    <submittedName>
        <fullName evidence="4">SPOSA6832_03857-mRNA-1:cds</fullName>
    </submittedName>
</protein>
<evidence type="ECO:0000259" key="3">
    <source>
        <dbReference type="Pfam" id="PF21671"/>
    </source>
</evidence>
<evidence type="ECO:0000313" key="5">
    <source>
        <dbReference type="Proteomes" id="UP000243876"/>
    </source>
</evidence>
<feature type="chain" id="PRO_5002303477" evidence="2">
    <location>
        <begin position="20"/>
        <end position="361"/>
    </location>
</feature>
<organism evidence="4 5">
    <name type="scientific">Sporidiobolus salmonicolor</name>
    <name type="common">Yeast-like fungus</name>
    <name type="synonym">Sporobolomyces salmonicolor</name>
    <dbReference type="NCBI Taxonomy" id="5005"/>
    <lineage>
        <taxon>Eukaryota</taxon>
        <taxon>Fungi</taxon>
        <taxon>Dikarya</taxon>
        <taxon>Basidiomycota</taxon>
        <taxon>Pucciniomycotina</taxon>
        <taxon>Microbotryomycetes</taxon>
        <taxon>Sporidiobolales</taxon>
        <taxon>Sporidiobolaceae</taxon>
        <taxon>Sporobolomyces</taxon>
    </lineage>
</organism>
<dbReference type="PANTHER" id="PTHR35192:SF2">
    <property type="entry name" value="APPLE DOMAIN-CONTAINING PROTEIN"/>
    <property type="match status" value="1"/>
</dbReference>
<feature type="non-terminal residue" evidence="4">
    <location>
        <position position="1"/>
    </location>
</feature>
<dbReference type="AlphaFoldDB" id="A0A0D6ER92"/>
<dbReference type="OrthoDB" id="439917at2759"/>
<dbReference type="EMBL" id="CENE01000020">
    <property type="protein sequence ID" value="CEQ42090.1"/>
    <property type="molecule type" value="Genomic_DNA"/>
</dbReference>
<gene>
    <name evidence="4" type="primary">SPOSA6832_03857</name>
</gene>
<feature type="region of interest" description="Disordered" evidence="1">
    <location>
        <begin position="48"/>
        <end position="70"/>
    </location>
</feature>
<feature type="signal peptide" evidence="2">
    <location>
        <begin position="1"/>
        <end position="19"/>
    </location>
</feature>
<dbReference type="InterPro" id="IPR048661">
    <property type="entry name" value="CPL1-like"/>
</dbReference>
<evidence type="ECO:0000256" key="1">
    <source>
        <dbReference type="SAM" id="MobiDB-lite"/>
    </source>
</evidence>